<protein>
    <submittedName>
        <fullName evidence="2">Uncharacterized protein</fullName>
    </submittedName>
</protein>
<sequence length="227" mass="25704">MPNVLPSLAVLYIEVQRMSLCRGNGQILWVDIPETIVHNFEVVSKPEFNTLIRNFVGTHTITGGPLILIFSEAIAFEKFFAGLPSEQKESEFQVFYESVPFERTLTRAYPFQNGSKAIAINRDLYESIRDAFEQVGFQILAVVPGYVMTMMGFNTFDVETAKQIIKKFDTVKQQTMISIHQPTRTIQQQEDELAKKHTPLILLIFFVFLGIVLGGTILILRLGSNVP</sequence>
<dbReference type="EMBL" id="MGGF01000024">
    <property type="protein sequence ID" value="OGM21816.1"/>
    <property type="molecule type" value="Genomic_DNA"/>
</dbReference>
<proteinExistence type="predicted"/>
<name>A0A1F7Y3F6_9BACT</name>
<dbReference type="Proteomes" id="UP000178750">
    <property type="component" value="Unassembled WGS sequence"/>
</dbReference>
<evidence type="ECO:0000313" key="3">
    <source>
        <dbReference type="Proteomes" id="UP000178750"/>
    </source>
</evidence>
<reference evidence="2 3" key="1">
    <citation type="journal article" date="2016" name="Nat. Commun.">
        <title>Thousands of microbial genomes shed light on interconnected biogeochemical processes in an aquifer system.</title>
        <authorList>
            <person name="Anantharaman K."/>
            <person name="Brown C.T."/>
            <person name="Hug L.A."/>
            <person name="Sharon I."/>
            <person name="Castelle C.J."/>
            <person name="Probst A.J."/>
            <person name="Thomas B.C."/>
            <person name="Singh A."/>
            <person name="Wilkins M.J."/>
            <person name="Karaoz U."/>
            <person name="Brodie E.L."/>
            <person name="Williams K.H."/>
            <person name="Hubbard S.S."/>
            <person name="Banfield J.F."/>
        </authorList>
    </citation>
    <scope>NUCLEOTIDE SEQUENCE [LARGE SCALE GENOMIC DNA]</scope>
</reference>
<gene>
    <name evidence="2" type="ORF">A2863_04385</name>
</gene>
<keyword evidence="1" id="KW-1133">Transmembrane helix</keyword>
<evidence type="ECO:0000313" key="2">
    <source>
        <dbReference type="EMBL" id="OGM21816.1"/>
    </source>
</evidence>
<organism evidence="2 3">
    <name type="scientific">Candidatus Woesebacteria bacterium RIFCSPHIGHO2_01_FULL_38_9b</name>
    <dbReference type="NCBI Taxonomy" id="1802493"/>
    <lineage>
        <taxon>Bacteria</taxon>
        <taxon>Candidatus Woeseibacteriota</taxon>
    </lineage>
</organism>
<accession>A0A1F7Y3F6</accession>
<keyword evidence="1" id="KW-0812">Transmembrane</keyword>
<feature type="transmembrane region" description="Helical" evidence="1">
    <location>
        <begin position="200"/>
        <end position="220"/>
    </location>
</feature>
<keyword evidence="1" id="KW-0472">Membrane</keyword>
<dbReference type="AlphaFoldDB" id="A0A1F7Y3F6"/>
<comment type="caution">
    <text evidence="2">The sequence shown here is derived from an EMBL/GenBank/DDBJ whole genome shotgun (WGS) entry which is preliminary data.</text>
</comment>
<evidence type="ECO:0000256" key="1">
    <source>
        <dbReference type="SAM" id="Phobius"/>
    </source>
</evidence>